<feature type="transmembrane region" description="Helical" evidence="22">
    <location>
        <begin position="147"/>
        <end position="165"/>
    </location>
</feature>
<dbReference type="InterPro" id="IPR009023">
    <property type="entry name" value="HMG_CoA_Rdtase_NAD(P)-bd_sf"/>
</dbReference>
<evidence type="ECO:0000256" key="5">
    <source>
        <dbReference type="ARBA" id="ARBA00012999"/>
    </source>
</evidence>
<evidence type="ECO:0000256" key="1">
    <source>
        <dbReference type="ARBA" id="ARBA00004477"/>
    </source>
</evidence>
<evidence type="ECO:0000256" key="15">
    <source>
        <dbReference type="ARBA" id="ARBA00023011"/>
    </source>
</evidence>
<keyword evidence="18" id="KW-1207">Sterol metabolism</keyword>
<dbReference type="GO" id="GO:0015936">
    <property type="term" value="P:coenzyme A metabolic process"/>
    <property type="evidence" value="ECO:0007669"/>
    <property type="project" value="InterPro"/>
</dbReference>
<dbReference type="Pfam" id="PF00368">
    <property type="entry name" value="HMG-CoA_red"/>
    <property type="match status" value="1"/>
</dbReference>
<dbReference type="PROSITE" id="PS50065">
    <property type="entry name" value="HMG_COA_REDUCTASE_4"/>
    <property type="match status" value="1"/>
</dbReference>
<evidence type="ECO:0000256" key="20">
    <source>
        <dbReference type="ARBA" id="ARBA00023221"/>
    </source>
</evidence>
<evidence type="ECO:0000256" key="4">
    <source>
        <dbReference type="ARBA" id="ARBA00007661"/>
    </source>
</evidence>
<keyword evidence="12" id="KW-0752">Steroid biosynthesis</keyword>
<keyword evidence="17" id="KW-0576">Peroxisome</keyword>
<keyword evidence="25" id="KW-1185">Reference proteome</keyword>
<reference evidence="25" key="1">
    <citation type="journal article" date="2017" name="Nat. Commun.">
        <title>The North American bullfrog draft genome provides insight into hormonal regulation of long noncoding RNA.</title>
        <authorList>
            <person name="Hammond S.A."/>
            <person name="Warren R.L."/>
            <person name="Vandervalk B.P."/>
            <person name="Kucuk E."/>
            <person name="Khan H."/>
            <person name="Gibb E.A."/>
            <person name="Pandoh P."/>
            <person name="Kirk H."/>
            <person name="Zhao Y."/>
            <person name="Jones M."/>
            <person name="Mungall A.J."/>
            <person name="Coope R."/>
            <person name="Pleasance S."/>
            <person name="Moore R.A."/>
            <person name="Holt R.A."/>
            <person name="Round J.M."/>
            <person name="Ohora S."/>
            <person name="Walle B.V."/>
            <person name="Veldhoen N."/>
            <person name="Helbing C.C."/>
            <person name="Birol I."/>
        </authorList>
    </citation>
    <scope>NUCLEOTIDE SEQUENCE [LARGE SCALE GENOMIC DNA]</scope>
</reference>
<dbReference type="Gene3D" id="1.10.3270.10">
    <property type="entry name" value="HMGR, N-terminal domain"/>
    <property type="match status" value="1"/>
</dbReference>
<name>A0A2G9R3Q7_AQUCT</name>
<feature type="transmembrane region" description="Helical" evidence="22">
    <location>
        <begin position="6"/>
        <end position="23"/>
    </location>
</feature>
<evidence type="ECO:0000256" key="6">
    <source>
        <dbReference type="ARBA" id="ARBA00016920"/>
    </source>
</evidence>
<organism evidence="24 25">
    <name type="scientific">Aquarana catesbeiana</name>
    <name type="common">American bullfrog</name>
    <name type="synonym">Rana catesbeiana</name>
    <dbReference type="NCBI Taxonomy" id="8400"/>
    <lineage>
        <taxon>Eukaryota</taxon>
        <taxon>Metazoa</taxon>
        <taxon>Chordata</taxon>
        <taxon>Craniata</taxon>
        <taxon>Vertebrata</taxon>
        <taxon>Euteleostomi</taxon>
        <taxon>Amphibia</taxon>
        <taxon>Batrachia</taxon>
        <taxon>Anura</taxon>
        <taxon>Neobatrachia</taxon>
        <taxon>Ranoidea</taxon>
        <taxon>Ranidae</taxon>
        <taxon>Aquarana</taxon>
    </lineage>
</organism>
<keyword evidence="13 22" id="KW-1133">Transmembrane helix</keyword>
<keyword evidence="7" id="KW-0153">Cholesterol metabolism</keyword>
<evidence type="ECO:0000256" key="17">
    <source>
        <dbReference type="ARBA" id="ARBA00023140"/>
    </source>
</evidence>
<dbReference type="GO" id="GO:0005778">
    <property type="term" value="C:peroxisomal membrane"/>
    <property type="evidence" value="ECO:0007669"/>
    <property type="project" value="UniProtKB-SubCell"/>
</dbReference>
<evidence type="ECO:0000256" key="11">
    <source>
        <dbReference type="ARBA" id="ARBA00022857"/>
    </source>
</evidence>
<dbReference type="InterPro" id="IPR023074">
    <property type="entry name" value="HMG_CoA_Rdtase_cat_sf"/>
</dbReference>
<dbReference type="InterPro" id="IPR000731">
    <property type="entry name" value="SSD"/>
</dbReference>
<comment type="subcellular location">
    <subcellularLocation>
        <location evidence="1">Endoplasmic reticulum membrane</location>
        <topology evidence="1">Multi-pass membrane protein</topology>
    </subcellularLocation>
    <subcellularLocation>
        <location evidence="2">Peroxisome membrane</location>
        <topology evidence="2">Multi-pass membrane protein</topology>
    </subcellularLocation>
</comment>
<keyword evidence="11" id="KW-0521">NADP</keyword>
<keyword evidence="10" id="KW-0256">Endoplasmic reticulum</keyword>
<dbReference type="SUPFAM" id="SSF55035">
    <property type="entry name" value="NAD-binding domain of HMG-CoA reductase"/>
    <property type="match status" value="1"/>
</dbReference>
<dbReference type="FunFam" id="3.30.70.420:FF:000001">
    <property type="entry name" value="3-hydroxy-3-methylglutaryl coenzyme A reductase"/>
    <property type="match status" value="1"/>
</dbReference>
<dbReference type="AlphaFoldDB" id="A0A2G9R3Q7"/>
<dbReference type="EMBL" id="KV944628">
    <property type="protein sequence ID" value="PIO22496.1"/>
    <property type="molecule type" value="Genomic_DNA"/>
</dbReference>
<dbReference type="PROSITE" id="PS00318">
    <property type="entry name" value="HMG_COA_REDUCTASE_2"/>
    <property type="match status" value="1"/>
</dbReference>
<accession>A0A2G9R3Q7</accession>
<keyword evidence="20" id="KW-0753">Steroid metabolism</keyword>
<feature type="transmembrane region" description="Helical" evidence="22">
    <location>
        <begin position="102"/>
        <end position="127"/>
    </location>
</feature>
<keyword evidence="16 22" id="KW-0472">Membrane</keyword>
<evidence type="ECO:0000256" key="22">
    <source>
        <dbReference type="SAM" id="Phobius"/>
    </source>
</evidence>
<dbReference type="PROSITE" id="PS01192">
    <property type="entry name" value="HMG_COA_REDUCTASE_3"/>
    <property type="match status" value="1"/>
</dbReference>
<feature type="non-terminal residue" evidence="24">
    <location>
        <position position="1"/>
    </location>
</feature>
<evidence type="ECO:0000256" key="9">
    <source>
        <dbReference type="ARBA" id="ARBA00022778"/>
    </source>
</evidence>
<dbReference type="InterPro" id="IPR002202">
    <property type="entry name" value="HMG_CoA_Rdtase"/>
</dbReference>
<dbReference type="InterPro" id="IPR023282">
    <property type="entry name" value="HMG_CoA_Rdtase_N"/>
</dbReference>
<dbReference type="GO" id="GO:0005789">
    <property type="term" value="C:endoplasmic reticulum membrane"/>
    <property type="evidence" value="ECO:0007669"/>
    <property type="project" value="UniProtKB-SubCell"/>
</dbReference>
<evidence type="ECO:0000313" key="24">
    <source>
        <dbReference type="EMBL" id="PIO22496.1"/>
    </source>
</evidence>
<keyword evidence="12" id="KW-0443">Lipid metabolism</keyword>
<dbReference type="FunFam" id="3.90.770.10:FF:000002">
    <property type="entry name" value="3-hydroxy-3-methylglutaryl coenzyme A reductase"/>
    <property type="match status" value="1"/>
</dbReference>
<dbReference type="SUPFAM" id="SSF56542">
    <property type="entry name" value="Substrate-binding domain of HMG-CoA reductase"/>
    <property type="match status" value="1"/>
</dbReference>
<dbReference type="Pfam" id="PF12349">
    <property type="entry name" value="Sterol-sensing"/>
    <property type="match status" value="1"/>
</dbReference>
<keyword evidence="19" id="KW-0325">Glycoprotein</keyword>
<dbReference type="OrthoDB" id="310654at2759"/>
<comment type="similarity">
    <text evidence="4">Belongs to the HMG-CoA reductase family.</text>
</comment>
<dbReference type="GO" id="GO:0006695">
    <property type="term" value="P:cholesterol biosynthetic process"/>
    <property type="evidence" value="ECO:0007669"/>
    <property type="project" value="UniProtKB-KW"/>
</dbReference>
<evidence type="ECO:0000256" key="2">
    <source>
        <dbReference type="ARBA" id="ARBA00004585"/>
    </source>
</evidence>
<evidence type="ECO:0000256" key="8">
    <source>
        <dbReference type="ARBA" id="ARBA00022692"/>
    </source>
</evidence>
<dbReference type="FunFam" id="1.10.3270.10:FF:000001">
    <property type="entry name" value="3-hydroxy-3-methylglutaryl coenzyme A reductase"/>
    <property type="match status" value="1"/>
</dbReference>
<dbReference type="PRINTS" id="PR00071">
    <property type="entry name" value="HMGCOARDTASE"/>
</dbReference>
<evidence type="ECO:0000256" key="10">
    <source>
        <dbReference type="ARBA" id="ARBA00022824"/>
    </source>
</evidence>
<evidence type="ECO:0000256" key="19">
    <source>
        <dbReference type="ARBA" id="ARBA00023180"/>
    </source>
</evidence>
<dbReference type="Gene3D" id="3.30.70.420">
    <property type="entry name" value="Hydroxymethylglutaryl-CoA reductase, class I/II, NAD/NADP-binding domain"/>
    <property type="match status" value="1"/>
</dbReference>
<dbReference type="PROSITE" id="PS50156">
    <property type="entry name" value="SSD"/>
    <property type="match status" value="1"/>
</dbReference>
<dbReference type="GO" id="GO:0008299">
    <property type="term" value="P:isoprenoid biosynthetic process"/>
    <property type="evidence" value="ECO:0007669"/>
    <property type="project" value="InterPro"/>
</dbReference>
<evidence type="ECO:0000256" key="12">
    <source>
        <dbReference type="ARBA" id="ARBA00022955"/>
    </source>
</evidence>
<dbReference type="InterPro" id="IPR053958">
    <property type="entry name" value="HMGCR/SNAP/NPC1-like_SSD"/>
</dbReference>
<dbReference type="EC" id="1.1.1.34" evidence="5"/>
<feature type="domain" description="SSD" evidence="23">
    <location>
        <begin position="6"/>
        <end position="163"/>
    </location>
</feature>
<keyword evidence="9" id="KW-0152">Cholesterol biosynthesis</keyword>
<feature type="transmembrane region" description="Helical" evidence="22">
    <location>
        <begin position="35"/>
        <end position="58"/>
    </location>
</feature>
<evidence type="ECO:0000256" key="16">
    <source>
        <dbReference type="ARBA" id="ARBA00023136"/>
    </source>
</evidence>
<dbReference type="PANTHER" id="PTHR10572:SF24">
    <property type="entry name" value="3-HYDROXY-3-METHYLGLUTARYL-COENZYME A REDUCTASE"/>
    <property type="match status" value="1"/>
</dbReference>
<dbReference type="CDD" id="cd00643">
    <property type="entry name" value="HMG-CoA_reductase_classI"/>
    <property type="match status" value="1"/>
</dbReference>
<comment type="pathway">
    <text evidence="3">Metabolic intermediate biosynthesis; (R)-mevalonate biosynthesis; (R)-mevalonate from acetyl-CoA: step 3/3.</text>
</comment>
<dbReference type="PROSITE" id="PS00066">
    <property type="entry name" value="HMG_COA_REDUCTASE_1"/>
    <property type="match status" value="1"/>
</dbReference>
<dbReference type="Proteomes" id="UP000228934">
    <property type="component" value="Unassembled WGS sequence"/>
</dbReference>
<comment type="catalytic activity">
    <reaction evidence="21">
        <text>(R)-mevalonate + 2 NADP(+) + CoA = (3S)-3-hydroxy-3-methylglutaryl-CoA + 2 NADPH + 2 H(+)</text>
        <dbReference type="Rhea" id="RHEA:15989"/>
        <dbReference type="ChEBI" id="CHEBI:15378"/>
        <dbReference type="ChEBI" id="CHEBI:36464"/>
        <dbReference type="ChEBI" id="CHEBI:43074"/>
        <dbReference type="ChEBI" id="CHEBI:57287"/>
        <dbReference type="ChEBI" id="CHEBI:57783"/>
        <dbReference type="ChEBI" id="CHEBI:58349"/>
        <dbReference type="EC" id="1.1.1.34"/>
    </reaction>
    <physiologicalReaction direction="right-to-left" evidence="21">
        <dbReference type="Rhea" id="RHEA:15991"/>
    </physiologicalReaction>
</comment>
<gene>
    <name evidence="24" type="ORF">AB205_0152360</name>
</gene>
<protein>
    <recommendedName>
        <fullName evidence="6">3-hydroxy-3-methylglutaryl-coenzyme A reductase</fullName>
        <ecNumber evidence="5">1.1.1.34</ecNumber>
    </recommendedName>
</protein>
<evidence type="ECO:0000256" key="21">
    <source>
        <dbReference type="ARBA" id="ARBA00049909"/>
    </source>
</evidence>
<keyword evidence="15" id="KW-0756">Sterol biosynthesis</keyword>
<dbReference type="Gene3D" id="3.90.770.10">
    <property type="entry name" value="3-hydroxy-3-methylglutaryl-coenzyme A Reductase, Chain A, domain 2"/>
    <property type="match status" value="1"/>
</dbReference>
<evidence type="ECO:0000256" key="14">
    <source>
        <dbReference type="ARBA" id="ARBA00023002"/>
    </source>
</evidence>
<dbReference type="GO" id="GO:0004420">
    <property type="term" value="F:hydroxymethylglutaryl-CoA reductase (NADPH) activity"/>
    <property type="evidence" value="ECO:0007669"/>
    <property type="project" value="UniProtKB-EC"/>
</dbReference>
<evidence type="ECO:0000256" key="3">
    <source>
        <dbReference type="ARBA" id="ARBA00005084"/>
    </source>
</evidence>
<evidence type="ECO:0000259" key="23">
    <source>
        <dbReference type="PROSITE" id="PS50156"/>
    </source>
</evidence>
<sequence>DVLSSDIIILTITRCIAILYIYFQFQNLRQLGSKYILGIAGLFTIFSSFVFSTVVIHFLDKELTGLNEALPFFLLLIDLSKASALAKFALSSNSQDEVRVNIARGMAILGPTFTLDALVECLVIGVGTMSGVRQLEIMCCFGCMSVLANYFAFMTFFPACVSLVLEKGARYLSDTEVISLVNAKHIPAYKLESMMETLERGVAIRRQMLSKKLPESSALQNLPYKNYNYSLVMGACCENVIGYMPIPVGVAGPLILDNKEYQVPMATTEGCLVASTNRGCRAILLGGGARSRILADGMTRGPVVRFARLGRLQSTVAGRNLYIRFQSKTGDAMGMNMISKGTEKALSRLQEEFPELHVLAVSGNYCTDKKPAAINWVEGRGKSVVCEAIIPANVVREVLKTSTAALVDVNISKNLVGSAMAGSIGGYNAHAANIVTAIYIACGQDAAQNVGSSNCITLMEHTGPTNEDLYISCTMPSIEIGTVGGGTTLIPQQACLKMLGVQGASTEYPGKNACQLAQIVCGTVMAGELSLMAALAAGHLVKSHMVHNR</sequence>
<dbReference type="InterPro" id="IPR009029">
    <property type="entry name" value="HMG_CoA_Rdtase_sub-bd_dom_sf"/>
</dbReference>
<evidence type="ECO:0000256" key="18">
    <source>
        <dbReference type="ARBA" id="ARBA00023166"/>
    </source>
</evidence>
<keyword evidence="12" id="KW-0444">Lipid biosynthesis</keyword>
<dbReference type="InterPro" id="IPR004554">
    <property type="entry name" value="HMG_CoA_Rdtase_eu_arc"/>
</dbReference>
<evidence type="ECO:0000313" key="25">
    <source>
        <dbReference type="Proteomes" id="UP000228934"/>
    </source>
</evidence>
<keyword evidence="14" id="KW-0560">Oxidoreductase</keyword>
<evidence type="ECO:0000256" key="13">
    <source>
        <dbReference type="ARBA" id="ARBA00022989"/>
    </source>
</evidence>
<dbReference type="InterPro" id="IPR023076">
    <property type="entry name" value="HMG_CoA_Rdtase_CS"/>
</dbReference>
<dbReference type="PANTHER" id="PTHR10572">
    <property type="entry name" value="3-HYDROXY-3-METHYLGLUTARYL-COENZYME A REDUCTASE"/>
    <property type="match status" value="1"/>
</dbReference>
<proteinExistence type="inferred from homology"/>
<evidence type="ECO:0000256" key="7">
    <source>
        <dbReference type="ARBA" id="ARBA00022548"/>
    </source>
</evidence>
<keyword evidence="8 22" id="KW-0812">Transmembrane</keyword>